<dbReference type="Pfam" id="PF12780">
    <property type="entry name" value="AAA_8"/>
    <property type="match status" value="1"/>
</dbReference>
<feature type="domain" description="Dynein heavy chain AAA module D4" evidence="2">
    <location>
        <begin position="45"/>
        <end position="198"/>
    </location>
</feature>
<evidence type="ECO:0000259" key="2">
    <source>
        <dbReference type="Pfam" id="PF12780"/>
    </source>
</evidence>
<dbReference type="FunFam" id="3.40.50.300:FF:005616">
    <property type="entry name" value="Dynein, axonemal, heavy chain 11"/>
    <property type="match status" value="1"/>
</dbReference>
<dbReference type="EMBL" id="CAAALY010037253">
    <property type="protein sequence ID" value="VEL18485.1"/>
    <property type="molecule type" value="Genomic_DNA"/>
</dbReference>
<evidence type="ECO:0000313" key="4">
    <source>
        <dbReference type="Proteomes" id="UP000784294"/>
    </source>
</evidence>
<dbReference type="Gene3D" id="1.20.920.20">
    <property type="match status" value="1"/>
</dbReference>
<dbReference type="Proteomes" id="UP000784294">
    <property type="component" value="Unassembled WGS sequence"/>
</dbReference>
<dbReference type="GO" id="GO:0007018">
    <property type="term" value="P:microtubule-based movement"/>
    <property type="evidence" value="ECO:0007669"/>
    <property type="project" value="InterPro"/>
</dbReference>
<dbReference type="InterPro" id="IPR024317">
    <property type="entry name" value="Dynein_heavy_chain_D4_dom"/>
</dbReference>
<dbReference type="InterPro" id="IPR026983">
    <property type="entry name" value="DHC"/>
</dbReference>
<dbReference type="PANTHER" id="PTHR46961">
    <property type="entry name" value="DYNEIN HEAVY CHAIN 1, AXONEMAL-LIKE PROTEIN"/>
    <property type="match status" value="1"/>
</dbReference>
<sequence length="204" mass="23615">MMSCFHDLHHTTDASSATMHRGRRVVHRGLICTILQSQLKSNRPTVSGLFSRDEMDELLSNLVSTMKKEFPKRPPENELLLDYFMQRVRKNLHIVLCFSPVGEKFRQRALYFPGLISGCTIDWYHRWPQDALHAVAQSYLGEFDITCTTAMKGALIQMMASVHDDVAAKCQAYFVRYRRTTHVTPKSYICFLTAYKKIYQEQVS</sequence>
<dbReference type="GO" id="GO:0045505">
    <property type="term" value="F:dynein intermediate chain binding"/>
    <property type="evidence" value="ECO:0007669"/>
    <property type="project" value="InterPro"/>
</dbReference>
<dbReference type="OrthoDB" id="286107at2759"/>
<dbReference type="SUPFAM" id="SSF52540">
    <property type="entry name" value="P-loop containing nucleoside triphosphate hydrolases"/>
    <property type="match status" value="1"/>
</dbReference>
<dbReference type="PANTHER" id="PTHR46961:SF19">
    <property type="entry name" value="DYNEIN HEAVY CHAIN 5, AXONEMAL"/>
    <property type="match status" value="1"/>
</dbReference>
<reference evidence="3" key="1">
    <citation type="submission" date="2018-11" db="EMBL/GenBank/DDBJ databases">
        <authorList>
            <consortium name="Pathogen Informatics"/>
        </authorList>
    </citation>
    <scope>NUCLEOTIDE SEQUENCE</scope>
</reference>
<comment type="caution">
    <text evidence="3">The sequence shown here is derived from an EMBL/GenBank/DDBJ whole genome shotgun (WGS) entry which is preliminary data.</text>
</comment>
<protein>
    <recommendedName>
        <fullName evidence="2">Dynein heavy chain AAA module D4 domain-containing protein</fullName>
    </recommendedName>
</protein>
<dbReference type="GO" id="GO:0051959">
    <property type="term" value="F:dynein light intermediate chain binding"/>
    <property type="evidence" value="ECO:0007669"/>
    <property type="project" value="InterPro"/>
</dbReference>
<keyword evidence="4" id="KW-1185">Reference proteome</keyword>
<dbReference type="GO" id="GO:0030286">
    <property type="term" value="C:dynein complex"/>
    <property type="evidence" value="ECO:0007669"/>
    <property type="project" value="InterPro"/>
</dbReference>
<dbReference type="Gene3D" id="3.40.50.300">
    <property type="entry name" value="P-loop containing nucleotide triphosphate hydrolases"/>
    <property type="match status" value="1"/>
</dbReference>
<evidence type="ECO:0000256" key="1">
    <source>
        <dbReference type="ARBA" id="ARBA00008887"/>
    </source>
</evidence>
<dbReference type="InterPro" id="IPR027417">
    <property type="entry name" value="P-loop_NTPase"/>
</dbReference>
<accession>A0A3S5A9S2</accession>
<evidence type="ECO:0000313" key="3">
    <source>
        <dbReference type="EMBL" id="VEL18485.1"/>
    </source>
</evidence>
<proteinExistence type="inferred from homology"/>
<organism evidence="3 4">
    <name type="scientific">Protopolystoma xenopodis</name>
    <dbReference type="NCBI Taxonomy" id="117903"/>
    <lineage>
        <taxon>Eukaryota</taxon>
        <taxon>Metazoa</taxon>
        <taxon>Spiralia</taxon>
        <taxon>Lophotrochozoa</taxon>
        <taxon>Platyhelminthes</taxon>
        <taxon>Monogenea</taxon>
        <taxon>Polyopisthocotylea</taxon>
        <taxon>Polystomatidea</taxon>
        <taxon>Polystomatidae</taxon>
        <taxon>Protopolystoma</taxon>
    </lineage>
</organism>
<gene>
    <name evidence="3" type="ORF">PXEA_LOCUS11925</name>
</gene>
<name>A0A3S5A9S2_9PLAT</name>
<comment type="similarity">
    <text evidence="1">Belongs to the dynein heavy chain family.</text>
</comment>
<dbReference type="AlphaFoldDB" id="A0A3S5A9S2"/>